<name>A0ABU2TVL1_9ACTN</name>
<sequence length="56" mass="6436">MGRRTIEIDQATVLVLTRQVRTADPKFVRENGVALRERARFVPASAGGKVRRDERW</sequence>
<dbReference type="EMBL" id="JAVREY010000019">
    <property type="protein sequence ID" value="MDT0464862.1"/>
    <property type="molecule type" value="Genomic_DNA"/>
</dbReference>
<evidence type="ECO:0000313" key="2">
    <source>
        <dbReference type="Proteomes" id="UP001183809"/>
    </source>
</evidence>
<protein>
    <submittedName>
        <fullName evidence="1">Uncharacterized protein</fullName>
    </submittedName>
</protein>
<dbReference type="Proteomes" id="UP001183809">
    <property type="component" value="Unassembled WGS sequence"/>
</dbReference>
<keyword evidence="2" id="KW-1185">Reference proteome</keyword>
<reference evidence="2" key="1">
    <citation type="submission" date="2023-07" db="EMBL/GenBank/DDBJ databases">
        <title>30 novel species of actinomycetes from the DSMZ collection.</title>
        <authorList>
            <person name="Nouioui I."/>
        </authorList>
    </citation>
    <scope>NUCLEOTIDE SEQUENCE [LARGE SCALE GENOMIC DNA]</scope>
    <source>
        <strain evidence="2">DSM 41699</strain>
    </source>
</reference>
<comment type="caution">
    <text evidence="1">The sequence shown here is derived from an EMBL/GenBank/DDBJ whole genome shotgun (WGS) entry which is preliminary data.</text>
</comment>
<organism evidence="1 2">
    <name type="scientific">Streptomyces gibsoniae</name>
    <dbReference type="NCBI Taxonomy" id="3075529"/>
    <lineage>
        <taxon>Bacteria</taxon>
        <taxon>Bacillati</taxon>
        <taxon>Actinomycetota</taxon>
        <taxon>Actinomycetes</taxon>
        <taxon>Kitasatosporales</taxon>
        <taxon>Streptomycetaceae</taxon>
        <taxon>Streptomyces</taxon>
    </lineage>
</organism>
<gene>
    <name evidence="1" type="ORF">RM764_17910</name>
</gene>
<evidence type="ECO:0000313" key="1">
    <source>
        <dbReference type="EMBL" id="MDT0464862.1"/>
    </source>
</evidence>
<dbReference type="RefSeq" id="WP_311696289.1">
    <property type="nucleotide sequence ID" value="NZ_JAVREY010000019.1"/>
</dbReference>
<proteinExistence type="predicted"/>
<accession>A0ABU2TVL1</accession>